<dbReference type="InterPro" id="IPR000111">
    <property type="entry name" value="Glyco_hydro_27/36_CS"/>
</dbReference>
<evidence type="ECO:0000256" key="4">
    <source>
        <dbReference type="ARBA" id="ARBA00023295"/>
    </source>
</evidence>
<dbReference type="InterPro" id="IPR038417">
    <property type="entry name" value="Alpga-gal_N_sf"/>
</dbReference>
<proteinExistence type="predicted"/>
<keyword evidence="7" id="KW-1185">Reference proteome</keyword>
<dbReference type="InterPro" id="IPR013785">
    <property type="entry name" value="Aldolase_TIM"/>
</dbReference>
<gene>
    <name evidence="6" type="ORF">CXZ10_16175</name>
</gene>
<accession>A0A1I4RWH9</accession>
<dbReference type="FunFam" id="3.20.20.70:FF:000118">
    <property type="entry name" value="Alpha-galactosidase"/>
    <property type="match status" value="1"/>
</dbReference>
<dbReference type="EC" id="3.2.1.22" evidence="2"/>
<dbReference type="SUPFAM" id="SSF51445">
    <property type="entry name" value="(Trans)glycosidases"/>
    <property type="match status" value="1"/>
</dbReference>
<reference evidence="6 7" key="1">
    <citation type="submission" date="2017-12" db="EMBL/GenBank/DDBJ databases">
        <title>Anaerobic carbon monoxide metabolism by Pleomorphomonas carboxyditropha sp. nov., a new mesophilic hydrogenogenic carboxidotroph.</title>
        <authorList>
            <person name="Esquivel-Elizondo S."/>
            <person name="Krajmalnik-Brown R."/>
        </authorList>
    </citation>
    <scope>NUCLEOTIDE SEQUENCE [LARGE SCALE GENOMIC DNA]</scope>
    <source>
        <strain evidence="6 7">R5-392</strain>
    </source>
</reference>
<dbReference type="PROSITE" id="PS00512">
    <property type="entry name" value="ALPHA_GALACTOSIDASE"/>
    <property type="match status" value="1"/>
</dbReference>
<evidence type="ECO:0000313" key="6">
    <source>
        <dbReference type="EMBL" id="PKR87999.1"/>
    </source>
</evidence>
<dbReference type="Pfam" id="PF16875">
    <property type="entry name" value="Glyco_hydro_36N"/>
    <property type="match status" value="1"/>
</dbReference>
<dbReference type="PANTHER" id="PTHR43053:SF3">
    <property type="entry name" value="ALPHA-GALACTOSIDASE C-RELATED"/>
    <property type="match status" value="1"/>
</dbReference>
<dbReference type="PANTHER" id="PTHR43053">
    <property type="entry name" value="GLYCOSIDASE FAMILY 31"/>
    <property type="match status" value="1"/>
</dbReference>
<evidence type="ECO:0000256" key="3">
    <source>
        <dbReference type="ARBA" id="ARBA00022801"/>
    </source>
</evidence>
<dbReference type="InterPro" id="IPR031704">
    <property type="entry name" value="Glyco_hydro_36_N"/>
</dbReference>
<dbReference type="Proteomes" id="UP000233491">
    <property type="component" value="Unassembled WGS sequence"/>
</dbReference>
<dbReference type="Pfam" id="PF02065">
    <property type="entry name" value="Melibiase"/>
    <property type="match status" value="1"/>
</dbReference>
<evidence type="ECO:0000256" key="1">
    <source>
        <dbReference type="ARBA" id="ARBA00001255"/>
    </source>
</evidence>
<name>A0A1I4RWH9_9HYPH</name>
<dbReference type="Gene3D" id="3.20.20.70">
    <property type="entry name" value="Aldolase class I"/>
    <property type="match status" value="1"/>
</dbReference>
<keyword evidence="4" id="KW-0326">Glycosidase</keyword>
<evidence type="ECO:0000256" key="2">
    <source>
        <dbReference type="ARBA" id="ARBA00012755"/>
    </source>
</evidence>
<dbReference type="PRINTS" id="PR00743">
    <property type="entry name" value="GLHYDRLASE36"/>
</dbReference>
<sequence>MPSTLTLSAGPLSLALGLPERGMPEILAFGRGAAAPDFWPDAPRSSRINGMDVDAPYAVLLPVAGLGAFGWPAISGHRDGRDFLLDFAGWTVRRDGATTVLAASDGVAGIDIEIAIRASETGVFGLSTRLTSVKDGIYTLDRCMAGSFLLPAGEATVTRFTGMWGREFQIQRHRLEPGITLQENRRGRTSHDRQPYLGVAVGDASFAFHLGWSGNHLVAVDTLDDGRRLVHLGGLFEPGEIRLSKDESYQSPVAYAAENAAALQAFVRAEILSWPGGAMSPRPVTLNTWEGNYFDHRLESLKAQADAAAALGIERFVLDDGWFGRRDDDTTSLGDWIVDRRKYPDGLKPLVDHVTSLGMQFGIWFEPEMVNEESDLYRTHPDWALKVNGRPLLRSRNQQALDLTRPEVTDYLFEKIAAVLGSLAVSYIKWDMNRDLTHVGGAEGRAVTTAQTRAVHALMARVRAAFPHVEIESCSSGGGRTDYGALGNTQRVWTSDCTDALDRLEIQRGASLFLPPEIMGAHVSANPSHQSGRTLSLTFRVLVALAYHLGVELNPLDMSAEERTELAGLIALHKRLRPLLHAPGANFNLDPRDGRYVWGAMTTDHAAVFVAQGPTMIAEQPEPLTLRLPGAPERKWRIAAVHGDCPSGFIRMSDGQTKLLSGEMSFSAAALASAGLPLPMQRPETAILLELRPVDGKP</sequence>
<evidence type="ECO:0000259" key="5">
    <source>
        <dbReference type="Pfam" id="PF16875"/>
    </source>
</evidence>
<protein>
    <recommendedName>
        <fullName evidence="2">alpha-galactosidase</fullName>
        <ecNumber evidence="2">3.2.1.22</ecNumber>
    </recommendedName>
</protein>
<dbReference type="AlphaFoldDB" id="A0A1I4RWH9"/>
<dbReference type="GO" id="GO:0004557">
    <property type="term" value="F:alpha-galactosidase activity"/>
    <property type="evidence" value="ECO:0007669"/>
    <property type="project" value="UniProtKB-EC"/>
</dbReference>
<dbReference type="OrthoDB" id="9758822at2"/>
<evidence type="ECO:0000313" key="7">
    <source>
        <dbReference type="Proteomes" id="UP000233491"/>
    </source>
</evidence>
<feature type="domain" description="Glycosyl hydrolase family 36 N-terminal" evidence="5">
    <location>
        <begin position="60"/>
        <end position="243"/>
    </location>
</feature>
<comment type="catalytic activity">
    <reaction evidence="1">
        <text>Hydrolysis of terminal, non-reducing alpha-D-galactose residues in alpha-D-galactosides, including galactose oligosaccharides, galactomannans and galactolipids.</text>
        <dbReference type="EC" id="3.2.1.22"/>
    </reaction>
</comment>
<dbReference type="InterPro" id="IPR002252">
    <property type="entry name" value="Glyco_hydro_36"/>
</dbReference>
<keyword evidence="3" id="KW-0378">Hydrolase</keyword>
<dbReference type="GO" id="GO:0016052">
    <property type="term" value="P:carbohydrate catabolic process"/>
    <property type="evidence" value="ECO:0007669"/>
    <property type="project" value="InterPro"/>
</dbReference>
<dbReference type="InterPro" id="IPR050985">
    <property type="entry name" value="Alpha-glycosidase_related"/>
</dbReference>
<comment type="caution">
    <text evidence="6">The sequence shown here is derived from an EMBL/GenBank/DDBJ whole genome shotgun (WGS) entry which is preliminary data.</text>
</comment>
<dbReference type="InterPro" id="IPR017853">
    <property type="entry name" value="GH"/>
</dbReference>
<dbReference type="CDD" id="cd14791">
    <property type="entry name" value="GH36"/>
    <property type="match status" value="1"/>
</dbReference>
<dbReference type="Gene3D" id="2.70.98.60">
    <property type="entry name" value="alpha-galactosidase from lactobacil brevis"/>
    <property type="match status" value="1"/>
</dbReference>
<dbReference type="EMBL" id="PJNW01000014">
    <property type="protein sequence ID" value="PKR87999.1"/>
    <property type="molecule type" value="Genomic_DNA"/>
</dbReference>
<dbReference type="RefSeq" id="WP_101290402.1">
    <property type="nucleotide sequence ID" value="NZ_FOUQ01000002.1"/>
</dbReference>
<organism evidence="6 7">
    <name type="scientific">Pleomorphomonas diazotrophica</name>
    <dbReference type="NCBI Taxonomy" id="1166257"/>
    <lineage>
        <taxon>Bacteria</taxon>
        <taxon>Pseudomonadati</taxon>
        <taxon>Pseudomonadota</taxon>
        <taxon>Alphaproteobacteria</taxon>
        <taxon>Hyphomicrobiales</taxon>
        <taxon>Pleomorphomonadaceae</taxon>
        <taxon>Pleomorphomonas</taxon>
    </lineage>
</organism>